<dbReference type="CDD" id="cd04458">
    <property type="entry name" value="CSP_CDS"/>
    <property type="match status" value="1"/>
</dbReference>
<protein>
    <submittedName>
        <fullName evidence="2">Cold shock CspA family protein</fullName>
    </submittedName>
</protein>
<accession>A0A660C9Y7</accession>
<dbReference type="Pfam" id="PF00313">
    <property type="entry name" value="CSD"/>
    <property type="match status" value="1"/>
</dbReference>
<dbReference type="PRINTS" id="PR00050">
    <property type="entry name" value="COLDSHOCK"/>
</dbReference>
<sequence>MVVFAVDTDVAVTGKLIRFDELKGYGFITPDRGTEDVFVHVNDIDMDRALFVPGVRVEFVIEEGDRGLKASDVRMLEAAPASPGGEDPAVSVPVARVEGPADGVDVLTKADLEREATELLLAGVPDLSGGEVVAVRRLILKLAERHNWVES</sequence>
<dbReference type="GO" id="GO:0003676">
    <property type="term" value="F:nucleic acid binding"/>
    <property type="evidence" value="ECO:0007669"/>
    <property type="project" value="InterPro"/>
</dbReference>
<feature type="domain" description="CSD" evidence="1">
    <location>
        <begin position="11"/>
        <end position="75"/>
    </location>
</feature>
<dbReference type="EMBL" id="VLJV01000001">
    <property type="protein sequence ID" value="TWH18359.1"/>
    <property type="molecule type" value="Genomic_DNA"/>
</dbReference>
<dbReference type="InterPro" id="IPR011129">
    <property type="entry name" value="CSD"/>
</dbReference>
<keyword evidence="3" id="KW-1185">Reference proteome</keyword>
<name>A0A660C9Y7_9PSEU</name>
<dbReference type="PROSITE" id="PS51857">
    <property type="entry name" value="CSD_2"/>
    <property type="match status" value="1"/>
</dbReference>
<dbReference type="Gene3D" id="2.40.50.140">
    <property type="entry name" value="Nucleic acid-binding proteins"/>
    <property type="match status" value="1"/>
</dbReference>
<dbReference type="InterPro" id="IPR002059">
    <property type="entry name" value="CSP_DNA-bd"/>
</dbReference>
<reference evidence="2 3" key="1">
    <citation type="submission" date="2019-07" db="EMBL/GenBank/DDBJ databases">
        <title>R&amp;d 2014.</title>
        <authorList>
            <person name="Klenk H.-P."/>
        </authorList>
    </citation>
    <scope>NUCLEOTIDE SEQUENCE [LARGE SCALE GENOMIC DNA]</scope>
    <source>
        <strain evidence="2 3">DSM 43194</strain>
    </source>
</reference>
<dbReference type="PANTHER" id="PTHR46565">
    <property type="entry name" value="COLD SHOCK DOMAIN PROTEIN 2"/>
    <property type="match status" value="1"/>
</dbReference>
<dbReference type="PANTHER" id="PTHR46565:SF20">
    <property type="entry name" value="COLD SHOCK DOMAIN-CONTAINING PROTEIN 4"/>
    <property type="match status" value="1"/>
</dbReference>
<organism evidence="2 3">
    <name type="scientific">Prauserella rugosa</name>
    <dbReference type="NCBI Taxonomy" id="43354"/>
    <lineage>
        <taxon>Bacteria</taxon>
        <taxon>Bacillati</taxon>
        <taxon>Actinomycetota</taxon>
        <taxon>Actinomycetes</taxon>
        <taxon>Pseudonocardiales</taxon>
        <taxon>Pseudonocardiaceae</taxon>
        <taxon>Prauserella</taxon>
    </lineage>
</organism>
<proteinExistence type="predicted"/>
<dbReference type="AlphaFoldDB" id="A0A660C9Y7"/>
<dbReference type="SUPFAM" id="SSF50249">
    <property type="entry name" value="Nucleic acid-binding proteins"/>
    <property type="match status" value="1"/>
</dbReference>
<evidence type="ECO:0000259" key="1">
    <source>
        <dbReference type="PROSITE" id="PS51857"/>
    </source>
</evidence>
<gene>
    <name evidence="2" type="ORF">JD82_00175</name>
</gene>
<dbReference type="InterPro" id="IPR012340">
    <property type="entry name" value="NA-bd_OB-fold"/>
</dbReference>
<evidence type="ECO:0000313" key="3">
    <source>
        <dbReference type="Proteomes" id="UP000317303"/>
    </source>
</evidence>
<dbReference type="SMART" id="SM00357">
    <property type="entry name" value="CSP"/>
    <property type="match status" value="1"/>
</dbReference>
<comment type="caution">
    <text evidence="2">The sequence shown here is derived from an EMBL/GenBank/DDBJ whole genome shotgun (WGS) entry which is preliminary data.</text>
</comment>
<dbReference type="Proteomes" id="UP000317303">
    <property type="component" value="Unassembled WGS sequence"/>
</dbReference>
<evidence type="ECO:0000313" key="2">
    <source>
        <dbReference type="EMBL" id="TWH18359.1"/>
    </source>
</evidence>